<feature type="transmembrane region" description="Helical" evidence="7">
    <location>
        <begin position="218"/>
        <end position="239"/>
    </location>
</feature>
<dbReference type="NCBIfam" id="NF002774">
    <property type="entry name" value="PRK02868.1"/>
    <property type="match status" value="1"/>
</dbReference>
<comment type="subcellular location">
    <subcellularLocation>
        <location evidence="1">Cell inner membrane</location>
        <topology evidence="1">Multi-pass membrane protein</topology>
    </subcellularLocation>
    <subcellularLocation>
        <location evidence="7">Cell membrane</location>
        <topology evidence="7">Multi-pass membrane protein</topology>
    </subcellularLocation>
</comment>
<evidence type="ECO:0000313" key="9">
    <source>
        <dbReference type="Proteomes" id="UP000029986"/>
    </source>
</evidence>
<evidence type="ECO:0000313" key="8">
    <source>
        <dbReference type="EMBL" id="AIU73066.1"/>
    </source>
</evidence>
<feature type="transmembrane region" description="Helical" evidence="7">
    <location>
        <begin position="20"/>
        <end position="41"/>
    </location>
</feature>
<evidence type="ECO:0000256" key="5">
    <source>
        <dbReference type="ARBA" id="ARBA00022989"/>
    </source>
</evidence>
<proteinExistence type="inferred from homology"/>
<dbReference type="HOGENOM" id="CLU_073287_0_0_6"/>
<dbReference type="GO" id="GO:0005886">
    <property type="term" value="C:plasma membrane"/>
    <property type="evidence" value="ECO:0007669"/>
    <property type="project" value="UniProtKB-SubCell"/>
</dbReference>
<evidence type="ECO:0000256" key="1">
    <source>
        <dbReference type="ARBA" id="ARBA00004429"/>
    </source>
</evidence>
<evidence type="ECO:0000256" key="4">
    <source>
        <dbReference type="ARBA" id="ARBA00022692"/>
    </source>
</evidence>
<keyword evidence="9" id="KW-1185">Reference proteome</keyword>
<feature type="transmembrane region" description="Helical" evidence="7">
    <location>
        <begin position="188"/>
        <end position="212"/>
    </location>
</feature>
<keyword evidence="4 7" id="KW-0812">Transmembrane</keyword>
<dbReference type="OrthoDB" id="6454524at2"/>
<organism evidence="8 9">
    <name type="scientific">Hafnia alvei FB1</name>
    <dbReference type="NCBI Taxonomy" id="1453496"/>
    <lineage>
        <taxon>Bacteria</taxon>
        <taxon>Pseudomonadati</taxon>
        <taxon>Pseudomonadota</taxon>
        <taxon>Gammaproteobacteria</taxon>
        <taxon>Enterobacterales</taxon>
        <taxon>Hafniaceae</taxon>
        <taxon>Hafnia</taxon>
    </lineage>
</organism>
<comment type="similarity">
    <text evidence="2 7">Belongs to the UPF0259 family.</text>
</comment>
<protein>
    <recommendedName>
        <fullName evidence="7">UPF0259 membrane protein AT03_12150</fullName>
    </recommendedName>
</protein>
<gene>
    <name evidence="8" type="ORF">AT03_12150</name>
</gene>
<dbReference type="EMBL" id="CP009706">
    <property type="protein sequence ID" value="AIU73066.1"/>
    <property type="molecule type" value="Genomic_DNA"/>
</dbReference>
<feature type="transmembrane region" description="Helical" evidence="7">
    <location>
        <begin position="84"/>
        <end position="105"/>
    </location>
</feature>
<evidence type="ECO:0000256" key="6">
    <source>
        <dbReference type="ARBA" id="ARBA00023136"/>
    </source>
</evidence>
<sequence length="250" mass="26707">MPITARTLYRDSFNFFRHQISTLCLLALLTAFISVILNQAFTPGADDLSILAGADGTLTSGMGLQEMVQQMTPEQQMVLLKVSAAASFSALIGNVLLLGGMLALIPLVSQGQRLSALRAIGTSAPMLPRLLLLMFLCTLMVQLGITAFIVPGIVLAVGLALAPMIMSEEKVGVIRAIRSSFRLSFANVRLISPAIMLWLAAKLALLLLVGVLSALHPTVGMVIMGALSNLVSAMLIIYLSRLYMLVRQPA</sequence>
<dbReference type="InterPro" id="IPR009627">
    <property type="entry name" value="UPF0259"/>
</dbReference>
<evidence type="ECO:0000256" key="2">
    <source>
        <dbReference type="ARBA" id="ARBA00005633"/>
    </source>
</evidence>
<dbReference type="Pfam" id="PF06790">
    <property type="entry name" value="UPF0259"/>
    <property type="match status" value="1"/>
</dbReference>
<dbReference type="PATRIC" id="fig|1453496.5.peg.2468"/>
<keyword evidence="5 7" id="KW-1133">Transmembrane helix</keyword>
<dbReference type="AlphaFoldDB" id="A0A097R2X5"/>
<name>A0A097R2X5_HAFAL</name>
<dbReference type="HAMAP" id="MF_01067">
    <property type="entry name" value="UPF0259"/>
    <property type="match status" value="1"/>
</dbReference>
<evidence type="ECO:0000256" key="3">
    <source>
        <dbReference type="ARBA" id="ARBA00022475"/>
    </source>
</evidence>
<keyword evidence="3 7" id="KW-1003">Cell membrane</keyword>
<dbReference type="RefSeq" id="WP_025796895.1">
    <property type="nucleotide sequence ID" value="NZ_CP009706.1"/>
</dbReference>
<dbReference type="KEGG" id="hav:AT03_12150"/>
<dbReference type="Proteomes" id="UP000029986">
    <property type="component" value="Chromosome"/>
</dbReference>
<keyword evidence="6 7" id="KW-0472">Membrane</keyword>
<feature type="transmembrane region" description="Helical" evidence="7">
    <location>
        <begin position="149"/>
        <end position="167"/>
    </location>
</feature>
<evidence type="ECO:0000256" key="7">
    <source>
        <dbReference type="HAMAP-Rule" id="MF_01067"/>
    </source>
</evidence>
<accession>A0A097R2X5</accession>
<dbReference type="GeneID" id="56892085"/>
<reference evidence="8 9" key="1">
    <citation type="journal article" date="2014" name="Gut Pathog.">
        <title>Gene clusters of Hafnia alvei strain FB1 important in survival and pathogenesis: a draft genome perspective.</title>
        <authorList>
            <person name="Tan J.Y."/>
            <person name="Yin W.F."/>
            <person name="Chan K.G."/>
        </authorList>
    </citation>
    <scope>NUCLEOTIDE SEQUENCE [LARGE SCALE GENOMIC DNA]</scope>
    <source>
        <strain evidence="8 9">FB1</strain>
    </source>
</reference>
<dbReference type="eggNOG" id="ENOG502Z96Y">
    <property type="taxonomic scope" value="Bacteria"/>
</dbReference>